<evidence type="ECO:0000313" key="1">
    <source>
        <dbReference type="EMBL" id="KAF9602605.1"/>
    </source>
</evidence>
<evidence type="ECO:0000313" key="2">
    <source>
        <dbReference type="Proteomes" id="UP000631114"/>
    </source>
</evidence>
<sequence>MPNVEIGGCKLCLCILGSHPLVPTAVDLGIAQTIAQLNCSNLKLKVKAARDRVFELQLNLSPIDTRLYNELKTARMLYSTTSLSAGFGGIIRDHKRVVLLAYTGSNHHNSVLFQELRAIELMKVLRHA</sequence>
<reference evidence="1 2" key="1">
    <citation type="submission" date="2020-10" db="EMBL/GenBank/DDBJ databases">
        <title>The Coptis chinensis genome and diversification of protoberbering-type alkaloids.</title>
        <authorList>
            <person name="Wang B."/>
            <person name="Shu S."/>
            <person name="Song C."/>
            <person name="Liu Y."/>
        </authorList>
    </citation>
    <scope>NUCLEOTIDE SEQUENCE [LARGE SCALE GENOMIC DNA]</scope>
    <source>
        <strain evidence="1">HL-2020</strain>
        <tissue evidence="1">Leaf</tissue>
    </source>
</reference>
<dbReference type="OrthoDB" id="651601at2759"/>
<comment type="caution">
    <text evidence="1">The sequence shown here is derived from an EMBL/GenBank/DDBJ whole genome shotgun (WGS) entry which is preliminary data.</text>
</comment>
<protein>
    <submittedName>
        <fullName evidence="1">Uncharacterized protein</fullName>
    </submittedName>
</protein>
<dbReference type="Proteomes" id="UP000631114">
    <property type="component" value="Unassembled WGS sequence"/>
</dbReference>
<dbReference type="EMBL" id="JADFTS010000006">
    <property type="protein sequence ID" value="KAF9602605.1"/>
    <property type="molecule type" value="Genomic_DNA"/>
</dbReference>
<name>A0A835LPG9_9MAGN</name>
<organism evidence="1 2">
    <name type="scientific">Coptis chinensis</name>
    <dbReference type="NCBI Taxonomy" id="261450"/>
    <lineage>
        <taxon>Eukaryota</taxon>
        <taxon>Viridiplantae</taxon>
        <taxon>Streptophyta</taxon>
        <taxon>Embryophyta</taxon>
        <taxon>Tracheophyta</taxon>
        <taxon>Spermatophyta</taxon>
        <taxon>Magnoliopsida</taxon>
        <taxon>Ranunculales</taxon>
        <taxon>Ranunculaceae</taxon>
        <taxon>Coptidoideae</taxon>
        <taxon>Coptis</taxon>
    </lineage>
</organism>
<gene>
    <name evidence="1" type="ORF">IFM89_030211</name>
</gene>
<accession>A0A835LPG9</accession>
<keyword evidence="2" id="KW-1185">Reference proteome</keyword>
<proteinExistence type="predicted"/>
<dbReference type="AlphaFoldDB" id="A0A835LPG9"/>